<dbReference type="PaxDb" id="1140-Synpcc7942_1350"/>
<dbReference type="NCBIfam" id="NF037954">
    <property type="entry name" value="het_cyst_PatD"/>
    <property type="match status" value="1"/>
</dbReference>
<dbReference type="STRING" id="1140.Synpcc7942_1350"/>
<dbReference type="InterPro" id="IPR047810">
    <property type="entry name" value="PatD-like"/>
</dbReference>
<keyword evidence="2" id="KW-1185">Reference proteome</keyword>
<proteinExistence type="predicted"/>
<dbReference type="Proteomes" id="UP000889800">
    <property type="component" value="Chromosome"/>
</dbReference>
<sequence>MDLRSQLLAWQVVLIAEAPDWTAIQQQGQAITQTLAQTEGDRYLTYRLEIEKHLRLLQLDLSFWQRSRASQSQHVRVAALQQRQQTLIRYCEAVLTAIAQA</sequence>
<organism evidence="1 2">
    <name type="scientific">Synechococcus elongatus (strain ATCC 33912 / PCC 7942 / FACHB-805)</name>
    <name type="common">Anacystis nidulans R2</name>
    <dbReference type="NCBI Taxonomy" id="1140"/>
    <lineage>
        <taxon>Bacteria</taxon>
        <taxon>Bacillati</taxon>
        <taxon>Cyanobacteriota</taxon>
        <taxon>Cyanophyceae</taxon>
        <taxon>Synechococcales</taxon>
        <taxon>Synechococcaceae</taxon>
        <taxon>Synechococcus</taxon>
    </lineage>
</organism>
<name>Q31NI9_SYNE7</name>
<dbReference type="EMBL" id="CP000100">
    <property type="protein sequence ID" value="ABB57380.1"/>
    <property type="molecule type" value="Genomic_DNA"/>
</dbReference>
<dbReference type="KEGG" id="syf:Synpcc7942_1350"/>
<reference evidence="2" key="1">
    <citation type="submission" date="2005-08" db="EMBL/GenBank/DDBJ databases">
        <title>Complete sequence of chromosome 1 of Synechococcus elongatus PCC 7942.</title>
        <authorList>
            <consortium name="US DOE Joint Genome Institute"/>
            <person name="Copeland A."/>
            <person name="Lucas S."/>
            <person name="Lapidus A."/>
            <person name="Barry K."/>
            <person name="Detter J.C."/>
            <person name="Glavina T."/>
            <person name="Hammon N."/>
            <person name="Israni S."/>
            <person name="Pitluck S."/>
            <person name="Schmutz J."/>
            <person name="Larimer F."/>
            <person name="Land M."/>
            <person name="Kyrpides N."/>
            <person name="Lykidis A."/>
            <person name="Richardson P."/>
        </authorList>
    </citation>
    <scope>NUCLEOTIDE SEQUENCE [LARGE SCALE GENOMIC DNA]</scope>
    <source>
        <strain evidence="2">ATCC 33912 / PCC 7942 / FACHB-805</strain>
    </source>
</reference>
<dbReference type="HOGENOM" id="CLU_2290264_0_0_3"/>
<accession>Q31NI9</accession>
<dbReference type="AlphaFoldDB" id="Q31NI9"/>
<dbReference type="BioCyc" id="SYNEL:SYNPCC7942_1350-MONOMER"/>
<evidence type="ECO:0000313" key="2">
    <source>
        <dbReference type="Proteomes" id="UP000889800"/>
    </source>
</evidence>
<gene>
    <name evidence="1" type="ordered locus">Synpcc7942_1350</name>
</gene>
<protein>
    <submittedName>
        <fullName evidence="1">Uncharacterized protein</fullName>
    </submittedName>
</protein>
<evidence type="ECO:0000313" key="1">
    <source>
        <dbReference type="EMBL" id="ABB57380.1"/>
    </source>
</evidence>